<dbReference type="InterPro" id="IPR019612">
    <property type="entry name" value="Minor_capsid_put"/>
</dbReference>
<dbReference type="Proteomes" id="UP000826921">
    <property type="component" value="Unassembled WGS sequence"/>
</dbReference>
<dbReference type="EMBL" id="JAHZQA010000003">
    <property type="protein sequence ID" value="MBZ2127358.1"/>
    <property type="molecule type" value="Genomic_DNA"/>
</dbReference>
<accession>A0AB35FT23</accession>
<name>A0AB35FT23_STRGN</name>
<dbReference type="Pfam" id="PF10665">
    <property type="entry name" value="Minor_capsid_1"/>
    <property type="match status" value="1"/>
</dbReference>
<protein>
    <submittedName>
        <fullName evidence="1">Minor capsid protein</fullName>
    </submittedName>
</protein>
<dbReference type="AlphaFoldDB" id="A0AB35FT23"/>
<proteinExistence type="predicted"/>
<sequence length="118" mass="13665">MDMVDKRALVDSVTIQKRAEKDDWGKGLYSAPFLLSPVRFDRNYNAPGAINNPAGTKNPMYSKPSVLFVYTQYCDVQIDDTYRSGIIKDGDREYIINKIIPVYYPFKNKVYCYEIEVM</sequence>
<reference evidence="1" key="1">
    <citation type="submission" date="2021-07" db="EMBL/GenBank/DDBJ databases">
        <title>Occurrence of streptococci in the human mouth that bind to a non-human glycan.</title>
        <authorList>
            <person name="Cross B."/>
            <person name="Thamadilok S."/>
            <person name="Bensing B."/>
            <person name="Sasmal A."/>
            <person name="Khedri Z."/>
            <person name="Deng L."/>
            <person name="Yu H."/>
            <person name="Mehta A."/>
            <person name="Aluvathingal J."/>
            <person name="Nadendla S."/>
            <person name="Vickerman M."/>
            <person name="Chen X."/>
            <person name="Dewhirst F."/>
            <person name="Gill A."/>
            <person name="Lettrichova I."/>
            <person name="Diaz S."/>
            <person name="Gill S."/>
            <person name="Tettelin H."/>
            <person name="Iverson T."/>
            <person name="Sullam P."/>
            <person name="Varki A."/>
            <person name="Ruhl S."/>
        </authorList>
    </citation>
    <scope>NUCLEOTIDE SEQUENCE</scope>
    <source>
        <strain evidence="1">SK9</strain>
    </source>
</reference>
<comment type="caution">
    <text evidence="1">The sequence shown here is derived from an EMBL/GenBank/DDBJ whole genome shotgun (WGS) entry which is preliminary data.</text>
</comment>
<organism evidence="1 2">
    <name type="scientific">Streptococcus gordonii</name>
    <dbReference type="NCBI Taxonomy" id="1302"/>
    <lineage>
        <taxon>Bacteria</taxon>
        <taxon>Bacillati</taxon>
        <taxon>Bacillota</taxon>
        <taxon>Bacilli</taxon>
        <taxon>Lactobacillales</taxon>
        <taxon>Streptococcaceae</taxon>
        <taxon>Streptococcus</taxon>
    </lineage>
</organism>
<gene>
    <name evidence="1" type="ORF">K1I74_04685</name>
</gene>
<evidence type="ECO:0000313" key="2">
    <source>
        <dbReference type="Proteomes" id="UP000826921"/>
    </source>
</evidence>
<evidence type="ECO:0000313" key="1">
    <source>
        <dbReference type="EMBL" id="MBZ2127358.1"/>
    </source>
</evidence>